<gene>
    <name evidence="2" type="ORF">ACFFIA_39855</name>
</gene>
<dbReference type="InterPro" id="IPR012312">
    <property type="entry name" value="Hemerythrin-like"/>
</dbReference>
<protein>
    <submittedName>
        <fullName evidence="2">Hemerythrin domain-containing protein</fullName>
    </submittedName>
</protein>
<accession>A0ABV6MGQ9</accession>
<evidence type="ECO:0000313" key="3">
    <source>
        <dbReference type="Proteomes" id="UP001589867"/>
    </source>
</evidence>
<dbReference type="Pfam" id="PF01814">
    <property type="entry name" value="Hemerythrin"/>
    <property type="match status" value="1"/>
</dbReference>
<comment type="caution">
    <text evidence="2">The sequence shown here is derived from an EMBL/GenBank/DDBJ whole genome shotgun (WGS) entry which is preliminary data.</text>
</comment>
<organism evidence="2 3">
    <name type="scientific">Phytohabitans kaempferiae</name>
    <dbReference type="NCBI Taxonomy" id="1620943"/>
    <lineage>
        <taxon>Bacteria</taxon>
        <taxon>Bacillati</taxon>
        <taxon>Actinomycetota</taxon>
        <taxon>Actinomycetes</taxon>
        <taxon>Micromonosporales</taxon>
        <taxon>Micromonosporaceae</taxon>
    </lineage>
</organism>
<reference evidence="2 3" key="1">
    <citation type="submission" date="2024-09" db="EMBL/GenBank/DDBJ databases">
        <authorList>
            <person name="Sun Q."/>
            <person name="Mori K."/>
        </authorList>
    </citation>
    <scope>NUCLEOTIDE SEQUENCE [LARGE SCALE GENOMIC DNA]</scope>
    <source>
        <strain evidence="2 3">TBRC 3947</strain>
    </source>
</reference>
<sequence>MEAPKRKVDVVVPDRATALSIQLAQTHDALRDRIRALRRQLAAGNLSDDSAARTALLAHCVGFCDALDIHHIGEDDGLFPALRREFPELAPTVDKLAEDHWLIAGLLRRVRDLADRAAAGADATSIVGELDGLMAIMDSHFAFEERRVSAAIDALAATRDAIGADRWLAAWEA</sequence>
<dbReference type="EMBL" id="JBHLUH010000089">
    <property type="protein sequence ID" value="MFC0533776.1"/>
    <property type="molecule type" value="Genomic_DNA"/>
</dbReference>
<keyword evidence="3" id="KW-1185">Reference proteome</keyword>
<feature type="domain" description="Hemerythrin-like" evidence="1">
    <location>
        <begin position="23"/>
        <end position="148"/>
    </location>
</feature>
<dbReference type="Gene3D" id="1.20.120.520">
    <property type="entry name" value="nmb1532 protein domain like"/>
    <property type="match status" value="1"/>
</dbReference>
<evidence type="ECO:0000259" key="1">
    <source>
        <dbReference type="Pfam" id="PF01814"/>
    </source>
</evidence>
<dbReference type="Proteomes" id="UP001589867">
    <property type="component" value="Unassembled WGS sequence"/>
</dbReference>
<dbReference type="RefSeq" id="WP_377261808.1">
    <property type="nucleotide sequence ID" value="NZ_JBHLUH010000089.1"/>
</dbReference>
<evidence type="ECO:0000313" key="2">
    <source>
        <dbReference type="EMBL" id="MFC0533776.1"/>
    </source>
</evidence>
<name>A0ABV6MGQ9_9ACTN</name>
<proteinExistence type="predicted"/>